<evidence type="ECO:0000256" key="1">
    <source>
        <dbReference type="ARBA" id="ARBA00022553"/>
    </source>
</evidence>
<keyword evidence="2" id="KW-0902">Two-component regulatory system</keyword>
<feature type="DNA-binding region" description="OmpR/PhoB-type" evidence="7">
    <location>
        <begin position="141"/>
        <end position="239"/>
    </location>
</feature>
<dbReference type="GO" id="GO:0000976">
    <property type="term" value="F:transcription cis-regulatory region binding"/>
    <property type="evidence" value="ECO:0007669"/>
    <property type="project" value="TreeGrafter"/>
</dbReference>
<feature type="domain" description="Response regulatory" evidence="8">
    <location>
        <begin position="23"/>
        <end position="136"/>
    </location>
</feature>
<dbReference type="GO" id="GO:0006355">
    <property type="term" value="P:regulation of DNA-templated transcription"/>
    <property type="evidence" value="ECO:0007669"/>
    <property type="project" value="InterPro"/>
</dbReference>
<dbReference type="KEGG" id="sulj:SJPD1_1229"/>
<evidence type="ECO:0000259" key="9">
    <source>
        <dbReference type="PROSITE" id="PS51755"/>
    </source>
</evidence>
<dbReference type="InterPro" id="IPR001789">
    <property type="entry name" value="Sig_transdc_resp-reg_receiver"/>
</dbReference>
<proteinExistence type="predicted"/>
<dbReference type="Gene3D" id="3.40.50.2300">
    <property type="match status" value="1"/>
</dbReference>
<dbReference type="GO" id="GO:0032993">
    <property type="term" value="C:protein-DNA complex"/>
    <property type="evidence" value="ECO:0007669"/>
    <property type="project" value="TreeGrafter"/>
</dbReference>
<dbReference type="InterPro" id="IPR036388">
    <property type="entry name" value="WH-like_DNA-bd_sf"/>
</dbReference>
<dbReference type="AlphaFoldDB" id="A0A290HVF4"/>
<evidence type="ECO:0000259" key="8">
    <source>
        <dbReference type="PROSITE" id="PS50110"/>
    </source>
</evidence>
<dbReference type="PROSITE" id="PS51755">
    <property type="entry name" value="OMPR_PHOB"/>
    <property type="match status" value="1"/>
</dbReference>
<dbReference type="GO" id="GO:0005829">
    <property type="term" value="C:cytosol"/>
    <property type="evidence" value="ECO:0007669"/>
    <property type="project" value="TreeGrafter"/>
</dbReference>
<sequence length="239" mass="27685">MSFMYNTESEKFGVRIQMQKKIKVLLIEDNYEEATQVAQYLESVGFELDISETAVDGLLKLSAQHYDLLLLDLSLPDFSGFEVIKQINNRTSIPIIVLSAHSDLEAKVQAFRFGVDDYLCKPFMLEELEVRMWAILKRCSMIKLEYNKNNLAIDYNSQTILLNQKPLSLTAIEYKILSFLIENKNRVVYRNVLAIHLSSLSSPQSLNYHIQNIRKKLDDDPKKPKYIMTEYGTGYRLVL</sequence>
<reference evidence="11" key="1">
    <citation type="submission" date="2017-09" db="EMBL/GenBank/DDBJ databases">
        <title>The complete genome of Sulfurospirillum sp. JPD-1.</title>
        <authorList>
            <person name="Goris T."/>
        </authorList>
    </citation>
    <scope>NUCLEOTIDE SEQUENCE [LARGE SCALE GENOMIC DNA]</scope>
    <source>
        <strain evidence="11">JPD-1</strain>
    </source>
</reference>
<dbReference type="CDD" id="cd00383">
    <property type="entry name" value="trans_reg_C"/>
    <property type="match status" value="1"/>
</dbReference>
<evidence type="ECO:0000313" key="10">
    <source>
        <dbReference type="EMBL" id="ATB69339.1"/>
    </source>
</evidence>
<evidence type="ECO:0000256" key="7">
    <source>
        <dbReference type="PROSITE-ProRule" id="PRU01091"/>
    </source>
</evidence>
<dbReference type="SUPFAM" id="SSF52172">
    <property type="entry name" value="CheY-like"/>
    <property type="match status" value="1"/>
</dbReference>
<evidence type="ECO:0000256" key="5">
    <source>
        <dbReference type="ARBA" id="ARBA00023163"/>
    </source>
</evidence>
<keyword evidence="1 6" id="KW-0597">Phosphoprotein</keyword>
<dbReference type="SMART" id="SM00448">
    <property type="entry name" value="REC"/>
    <property type="match status" value="1"/>
</dbReference>
<dbReference type="SMART" id="SM00862">
    <property type="entry name" value="Trans_reg_C"/>
    <property type="match status" value="1"/>
</dbReference>
<dbReference type="InterPro" id="IPR039420">
    <property type="entry name" value="WalR-like"/>
</dbReference>
<dbReference type="PANTHER" id="PTHR48111">
    <property type="entry name" value="REGULATOR OF RPOS"/>
    <property type="match status" value="1"/>
</dbReference>
<name>A0A290HVF4_9BACT</name>
<dbReference type="PANTHER" id="PTHR48111:SF22">
    <property type="entry name" value="REGULATOR OF RPOS"/>
    <property type="match status" value="1"/>
</dbReference>
<dbReference type="EMBL" id="CP023275">
    <property type="protein sequence ID" value="ATB69339.1"/>
    <property type="molecule type" value="Genomic_DNA"/>
</dbReference>
<organism evidence="10 11">
    <name type="scientific">Sulfurospirillum diekertiae</name>
    <dbReference type="NCBI Taxonomy" id="1854492"/>
    <lineage>
        <taxon>Bacteria</taxon>
        <taxon>Pseudomonadati</taxon>
        <taxon>Campylobacterota</taxon>
        <taxon>Epsilonproteobacteria</taxon>
        <taxon>Campylobacterales</taxon>
        <taxon>Sulfurospirillaceae</taxon>
        <taxon>Sulfurospirillum</taxon>
    </lineage>
</organism>
<dbReference type="GO" id="GO:0000156">
    <property type="term" value="F:phosphorelay response regulator activity"/>
    <property type="evidence" value="ECO:0007669"/>
    <property type="project" value="TreeGrafter"/>
</dbReference>
<gene>
    <name evidence="10" type="ORF">SJPD1_1229</name>
</gene>
<accession>A0A290HVF4</accession>
<dbReference type="InterPro" id="IPR001867">
    <property type="entry name" value="OmpR/PhoB-type_DNA-bd"/>
</dbReference>
<evidence type="ECO:0000256" key="3">
    <source>
        <dbReference type="ARBA" id="ARBA00023015"/>
    </source>
</evidence>
<dbReference type="Gene3D" id="1.10.10.10">
    <property type="entry name" value="Winged helix-like DNA-binding domain superfamily/Winged helix DNA-binding domain"/>
    <property type="match status" value="1"/>
</dbReference>
<feature type="modified residue" description="4-aspartylphosphate" evidence="6">
    <location>
        <position position="72"/>
    </location>
</feature>
<feature type="domain" description="OmpR/PhoB-type" evidence="9">
    <location>
        <begin position="141"/>
        <end position="239"/>
    </location>
</feature>
<protein>
    <submittedName>
        <fullName evidence="10">OmpR like DNA-binding response regulator</fullName>
    </submittedName>
</protein>
<evidence type="ECO:0000256" key="4">
    <source>
        <dbReference type="ARBA" id="ARBA00023125"/>
    </source>
</evidence>
<keyword evidence="3" id="KW-0805">Transcription regulation</keyword>
<evidence type="ECO:0000313" key="11">
    <source>
        <dbReference type="Proteomes" id="UP000217349"/>
    </source>
</evidence>
<dbReference type="InterPro" id="IPR011006">
    <property type="entry name" value="CheY-like_superfamily"/>
</dbReference>
<dbReference type="PROSITE" id="PS50110">
    <property type="entry name" value="RESPONSE_REGULATORY"/>
    <property type="match status" value="1"/>
</dbReference>
<evidence type="ECO:0000256" key="2">
    <source>
        <dbReference type="ARBA" id="ARBA00023012"/>
    </source>
</evidence>
<evidence type="ECO:0000256" key="6">
    <source>
        <dbReference type="PROSITE-ProRule" id="PRU00169"/>
    </source>
</evidence>
<keyword evidence="4 7" id="KW-0238">DNA-binding</keyword>
<dbReference type="Proteomes" id="UP000217349">
    <property type="component" value="Chromosome"/>
</dbReference>
<dbReference type="Pfam" id="PF00486">
    <property type="entry name" value="Trans_reg_C"/>
    <property type="match status" value="1"/>
</dbReference>
<dbReference type="Pfam" id="PF00072">
    <property type="entry name" value="Response_reg"/>
    <property type="match status" value="1"/>
</dbReference>
<keyword evidence="5" id="KW-0804">Transcription</keyword>